<gene>
    <name evidence="1" type="ORF">SAMN04488552_3115</name>
</gene>
<dbReference type="AlphaFoldDB" id="A0A1H1S3A1"/>
<dbReference type="STRING" id="1250231.SAMN04488552_3115"/>
<dbReference type="RefSeq" id="WP_089663640.1">
    <property type="nucleotide sequence ID" value="NZ_LT629745.1"/>
</dbReference>
<keyword evidence="2" id="KW-1185">Reference proteome</keyword>
<dbReference type="EMBL" id="LT629745">
    <property type="protein sequence ID" value="SDS42226.1"/>
    <property type="molecule type" value="Genomic_DNA"/>
</dbReference>
<dbReference type="Proteomes" id="UP000198858">
    <property type="component" value="Chromosome I"/>
</dbReference>
<evidence type="ECO:0008006" key="3">
    <source>
        <dbReference type="Google" id="ProtNLM"/>
    </source>
</evidence>
<evidence type="ECO:0000313" key="1">
    <source>
        <dbReference type="EMBL" id="SDS42226.1"/>
    </source>
</evidence>
<organism evidence="1 2">
    <name type="scientific">Christiangramia echinicola</name>
    <dbReference type="NCBI Taxonomy" id="279359"/>
    <lineage>
        <taxon>Bacteria</taxon>
        <taxon>Pseudomonadati</taxon>
        <taxon>Bacteroidota</taxon>
        <taxon>Flavobacteriia</taxon>
        <taxon>Flavobacteriales</taxon>
        <taxon>Flavobacteriaceae</taxon>
        <taxon>Christiangramia</taxon>
    </lineage>
</organism>
<accession>A0A1H1S3A1</accession>
<sequence>MIAVLSADLLSSSGYPKALLEKVLSTLNREFEIFQKSSKLDAGFKIFRGDSFQGVIHDPSGALLLALQFKTAINRLHLNESDTNRAFKRVADLRMSIGIGTYDFKRESILESNGEAFQFSGRTLDEMKKEGRKLKLKTSIDNINEEFNTSFFLFDTLSDKWSTASAEVIYYLLKGYKETDIANELDISQSAVNQRKKAAGWDAIEVLLLRYQKVISEHFSNGK</sequence>
<name>A0A1H1S3A1_9FLAO</name>
<reference evidence="1 2" key="1">
    <citation type="submission" date="2016-10" db="EMBL/GenBank/DDBJ databases">
        <authorList>
            <person name="Varghese N."/>
            <person name="Submissions S."/>
        </authorList>
    </citation>
    <scope>NUCLEOTIDE SEQUENCE [LARGE SCALE GENOMIC DNA]</scope>
    <source>
        <strain evidence="1 2">Mar_2010_102</strain>
    </source>
</reference>
<proteinExistence type="predicted"/>
<protein>
    <recommendedName>
        <fullName evidence="3">SatD family (SatD)</fullName>
    </recommendedName>
</protein>
<evidence type="ECO:0000313" key="2">
    <source>
        <dbReference type="Proteomes" id="UP000198858"/>
    </source>
</evidence>